<evidence type="ECO:0000313" key="1">
    <source>
        <dbReference type="EMBL" id="DAF56862.1"/>
    </source>
</evidence>
<dbReference type="NCBIfam" id="TIGR01563">
    <property type="entry name" value="gp16_SPP1"/>
    <property type="match status" value="1"/>
</dbReference>
<proteinExistence type="predicted"/>
<sequence>MRIDPGELNKKIEILKGYSESKDGYPVEKVETIRRCWARVTHESGSEVMKQDTLVAKSKVRFLVRKTATEVTTDMYIMYAGKRHDIVYIRDYDDPYSEIITERNE</sequence>
<dbReference type="InterPro" id="IPR008767">
    <property type="entry name" value="Phage_SPP1_head-tail_adaptor"/>
</dbReference>
<dbReference type="Gene3D" id="2.40.10.270">
    <property type="entry name" value="Bacteriophage SPP1 head-tail adaptor protein"/>
    <property type="match status" value="1"/>
</dbReference>
<accession>A0A8S5T0W5</accession>
<dbReference type="EMBL" id="BK032723">
    <property type="protein sequence ID" value="DAF56862.1"/>
    <property type="molecule type" value="Genomic_DNA"/>
</dbReference>
<reference evidence="1" key="1">
    <citation type="journal article" date="2021" name="Proc. Natl. Acad. Sci. U.S.A.">
        <title>A Catalog of Tens of Thousands of Viruses from Human Metagenomes Reveals Hidden Associations with Chronic Diseases.</title>
        <authorList>
            <person name="Tisza M.J."/>
            <person name="Buck C.B."/>
        </authorList>
    </citation>
    <scope>NUCLEOTIDE SEQUENCE</scope>
    <source>
        <strain evidence="1">CteEJ17</strain>
    </source>
</reference>
<dbReference type="InterPro" id="IPR038666">
    <property type="entry name" value="SSP1_head-tail_sf"/>
</dbReference>
<dbReference type="Pfam" id="PF05521">
    <property type="entry name" value="Phage_HCP"/>
    <property type="match status" value="1"/>
</dbReference>
<name>A0A8S5T0W5_9CAUD</name>
<protein>
    <submittedName>
        <fullName evidence="1">Head tail adaptor</fullName>
    </submittedName>
</protein>
<organism evidence="1">
    <name type="scientific">Siphoviridae sp. cteEJ17</name>
    <dbReference type="NCBI Taxonomy" id="2827904"/>
    <lineage>
        <taxon>Viruses</taxon>
        <taxon>Duplodnaviria</taxon>
        <taxon>Heunggongvirae</taxon>
        <taxon>Uroviricota</taxon>
        <taxon>Caudoviricetes</taxon>
    </lineage>
</organism>